<keyword evidence="3" id="KW-1185">Reference proteome</keyword>
<dbReference type="AlphaFoldDB" id="A0A917T1S3"/>
<evidence type="ECO:0000256" key="1">
    <source>
        <dbReference type="SAM" id="MobiDB-lite"/>
    </source>
</evidence>
<dbReference type="EMBL" id="BMNA01000005">
    <property type="protein sequence ID" value="GGM07209.1"/>
    <property type="molecule type" value="Genomic_DNA"/>
</dbReference>
<protein>
    <submittedName>
        <fullName evidence="2">Uncharacterized protein</fullName>
    </submittedName>
</protein>
<reference evidence="2" key="1">
    <citation type="journal article" date="2014" name="Int. J. Syst. Evol. Microbiol.">
        <title>Complete genome sequence of Corynebacterium casei LMG S-19264T (=DSM 44701T), isolated from a smear-ripened cheese.</title>
        <authorList>
            <consortium name="US DOE Joint Genome Institute (JGI-PGF)"/>
            <person name="Walter F."/>
            <person name="Albersmeier A."/>
            <person name="Kalinowski J."/>
            <person name="Ruckert C."/>
        </authorList>
    </citation>
    <scope>NUCLEOTIDE SEQUENCE</scope>
    <source>
        <strain evidence="2">CGMCC 4.7308</strain>
    </source>
</reference>
<sequence>MDAQGPRTDPGEDAPGDGTAALVPERTGGGADAAAPGAGADAERFSTHGDRAEDAAFKGDAVASDGQWAGNH</sequence>
<comment type="caution">
    <text evidence="2">The sequence shown here is derived from an EMBL/GenBank/DDBJ whole genome shotgun (WGS) entry which is preliminary data.</text>
</comment>
<dbReference type="RefSeq" id="WP_188942701.1">
    <property type="nucleotide sequence ID" value="NZ_BMNA01000005.1"/>
</dbReference>
<accession>A0A917T1S3</accession>
<proteinExistence type="predicted"/>
<gene>
    <name evidence="2" type="ORF">GCM10011594_29020</name>
</gene>
<dbReference type="Proteomes" id="UP000655208">
    <property type="component" value="Unassembled WGS sequence"/>
</dbReference>
<name>A0A917T1S3_9ACTN</name>
<feature type="compositionally biased region" description="Basic and acidic residues" evidence="1">
    <location>
        <begin position="41"/>
        <end position="57"/>
    </location>
</feature>
<reference evidence="2" key="2">
    <citation type="submission" date="2020-09" db="EMBL/GenBank/DDBJ databases">
        <authorList>
            <person name="Sun Q."/>
            <person name="Zhou Y."/>
        </authorList>
    </citation>
    <scope>NUCLEOTIDE SEQUENCE</scope>
    <source>
        <strain evidence="2">CGMCC 4.7308</strain>
    </source>
</reference>
<evidence type="ECO:0000313" key="3">
    <source>
        <dbReference type="Proteomes" id="UP000655208"/>
    </source>
</evidence>
<evidence type="ECO:0000313" key="2">
    <source>
        <dbReference type="EMBL" id="GGM07209.1"/>
    </source>
</evidence>
<organism evidence="2 3">
    <name type="scientific">Nakamurella endophytica</name>
    <dbReference type="NCBI Taxonomy" id="1748367"/>
    <lineage>
        <taxon>Bacteria</taxon>
        <taxon>Bacillati</taxon>
        <taxon>Actinomycetota</taxon>
        <taxon>Actinomycetes</taxon>
        <taxon>Nakamurellales</taxon>
        <taxon>Nakamurellaceae</taxon>
        <taxon>Nakamurella</taxon>
    </lineage>
</organism>
<feature type="region of interest" description="Disordered" evidence="1">
    <location>
        <begin position="1"/>
        <end position="72"/>
    </location>
</feature>